<comment type="caution">
    <text evidence="2">The sequence shown here is derived from an EMBL/GenBank/DDBJ whole genome shotgun (WGS) entry which is preliminary data.</text>
</comment>
<protein>
    <submittedName>
        <fullName evidence="2">Uncharacterized protein</fullName>
    </submittedName>
</protein>
<dbReference type="RefSeq" id="WP_158255865.1">
    <property type="nucleotide sequence ID" value="NZ_JALCPJ010000026.1"/>
</dbReference>
<proteinExistence type="predicted"/>
<accession>A0A2T0BSY4</accession>
<keyword evidence="1" id="KW-0812">Transmembrane</keyword>
<dbReference type="EMBL" id="PVXP01000001">
    <property type="protein sequence ID" value="PRR86925.1"/>
    <property type="molecule type" value="Genomic_DNA"/>
</dbReference>
<sequence length="49" mass="5302">MSALSILFTIIGITVEVGATAMILLPCLKKKGIDTEDILQKVEDDLQRG</sequence>
<dbReference type="AlphaFoldDB" id="A0A2T0BSY4"/>
<evidence type="ECO:0000313" key="2">
    <source>
        <dbReference type="EMBL" id="PRR86925.1"/>
    </source>
</evidence>
<evidence type="ECO:0000313" key="3">
    <source>
        <dbReference type="Proteomes" id="UP000237798"/>
    </source>
</evidence>
<keyword evidence="1" id="KW-0472">Membrane</keyword>
<organism evidence="2 3">
    <name type="scientific">Clostridium luticellarii</name>
    <dbReference type="NCBI Taxonomy" id="1691940"/>
    <lineage>
        <taxon>Bacteria</taxon>
        <taxon>Bacillati</taxon>
        <taxon>Bacillota</taxon>
        <taxon>Clostridia</taxon>
        <taxon>Eubacteriales</taxon>
        <taxon>Clostridiaceae</taxon>
        <taxon>Clostridium</taxon>
    </lineage>
</organism>
<name>A0A2T0BSY4_9CLOT</name>
<feature type="transmembrane region" description="Helical" evidence="1">
    <location>
        <begin position="6"/>
        <end position="25"/>
    </location>
</feature>
<gene>
    <name evidence="2" type="ORF">CLLU_01060</name>
</gene>
<dbReference type="Proteomes" id="UP000237798">
    <property type="component" value="Unassembled WGS sequence"/>
</dbReference>
<keyword evidence="3" id="KW-1185">Reference proteome</keyword>
<keyword evidence="1" id="KW-1133">Transmembrane helix</keyword>
<evidence type="ECO:0000256" key="1">
    <source>
        <dbReference type="SAM" id="Phobius"/>
    </source>
</evidence>
<reference evidence="2 3" key="1">
    <citation type="submission" date="2018-03" db="EMBL/GenBank/DDBJ databases">
        <title>Genome sequence of Clostridium luticellarii DSM 29923.</title>
        <authorList>
            <person name="Poehlein A."/>
            <person name="Daniel R."/>
        </authorList>
    </citation>
    <scope>NUCLEOTIDE SEQUENCE [LARGE SCALE GENOMIC DNA]</scope>
    <source>
        <strain evidence="2 3">DSM 29923</strain>
    </source>
</reference>